<protein>
    <submittedName>
        <fullName evidence="2">GNAT family N-acetyltransferase</fullName>
        <ecNumber evidence="2">2.3.-.-</ecNumber>
    </submittedName>
</protein>
<dbReference type="PANTHER" id="PTHR43415:SF3">
    <property type="entry name" value="GNAT-FAMILY ACETYLTRANSFERASE"/>
    <property type="match status" value="1"/>
</dbReference>
<dbReference type="RefSeq" id="WP_378245907.1">
    <property type="nucleotide sequence ID" value="NZ_JBHSKF010000003.1"/>
</dbReference>
<proteinExistence type="predicted"/>
<evidence type="ECO:0000313" key="2">
    <source>
        <dbReference type="EMBL" id="MFC5287207.1"/>
    </source>
</evidence>
<organism evidence="2 3">
    <name type="scientific">Actinokineospora guangxiensis</name>
    <dbReference type="NCBI Taxonomy" id="1490288"/>
    <lineage>
        <taxon>Bacteria</taxon>
        <taxon>Bacillati</taxon>
        <taxon>Actinomycetota</taxon>
        <taxon>Actinomycetes</taxon>
        <taxon>Pseudonocardiales</taxon>
        <taxon>Pseudonocardiaceae</taxon>
        <taxon>Actinokineospora</taxon>
    </lineage>
</organism>
<sequence length="177" mass="20771">MSLIGKLVRLRPFEPEEADTVWRWHNDPDVTRWLEESYPEPLAAIRKRWADRPANCFQRTVFGIETRAESRLIGVVVLRDATPEHGRAELDIYIGEKDCWNGGYGTDAMRVMCRYGFDFMRLHAIELSVVDENERARHVYRKVGFVEEGRLREAFRRDGRWHDVYVMSLLEGELVDG</sequence>
<accession>A0ABW0EIG7</accession>
<feature type="domain" description="N-acetyltransferase" evidence="1">
    <location>
        <begin position="8"/>
        <end position="172"/>
    </location>
</feature>
<dbReference type="InterPro" id="IPR016181">
    <property type="entry name" value="Acyl_CoA_acyltransferase"/>
</dbReference>
<dbReference type="GO" id="GO:0016746">
    <property type="term" value="F:acyltransferase activity"/>
    <property type="evidence" value="ECO:0007669"/>
    <property type="project" value="UniProtKB-KW"/>
</dbReference>
<keyword evidence="2" id="KW-0012">Acyltransferase</keyword>
<evidence type="ECO:0000313" key="3">
    <source>
        <dbReference type="Proteomes" id="UP001596157"/>
    </source>
</evidence>
<dbReference type="SUPFAM" id="SSF55729">
    <property type="entry name" value="Acyl-CoA N-acyltransferases (Nat)"/>
    <property type="match status" value="1"/>
</dbReference>
<comment type="caution">
    <text evidence="2">The sequence shown here is derived from an EMBL/GenBank/DDBJ whole genome shotgun (WGS) entry which is preliminary data.</text>
</comment>
<dbReference type="Proteomes" id="UP001596157">
    <property type="component" value="Unassembled WGS sequence"/>
</dbReference>
<reference evidence="3" key="1">
    <citation type="journal article" date="2019" name="Int. J. Syst. Evol. Microbiol.">
        <title>The Global Catalogue of Microorganisms (GCM) 10K type strain sequencing project: providing services to taxonomists for standard genome sequencing and annotation.</title>
        <authorList>
            <consortium name="The Broad Institute Genomics Platform"/>
            <consortium name="The Broad Institute Genome Sequencing Center for Infectious Disease"/>
            <person name="Wu L."/>
            <person name="Ma J."/>
        </authorList>
    </citation>
    <scope>NUCLEOTIDE SEQUENCE [LARGE SCALE GENOMIC DNA]</scope>
    <source>
        <strain evidence="3">CCUG 59778</strain>
    </source>
</reference>
<dbReference type="InterPro" id="IPR000182">
    <property type="entry name" value="GNAT_dom"/>
</dbReference>
<dbReference type="PANTHER" id="PTHR43415">
    <property type="entry name" value="SPERMIDINE N(1)-ACETYLTRANSFERASE"/>
    <property type="match status" value="1"/>
</dbReference>
<dbReference type="EMBL" id="JBHSKF010000003">
    <property type="protein sequence ID" value="MFC5287207.1"/>
    <property type="molecule type" value="Genomic_DNA"/>
</dbReference>
<gene>
    <name evidence="2" type="ORF">ACFPM7_09120</name>
</gene>
<dbReference type="Pfam" id="PF13302">
    <property type="entry name" value="Acetyltransf_3"/>
    <property type="match status" value="1"/>
</dbReference>
<keyword evidence="2" id="KW-0808">Transferase</keyword>
<keyword evidence="3" id="KW-1185">Reference proteome</keyword>
<dbReference type="PROSITE" id="PS51186">
    <property type="entry name" value="GNAT"/>
    <property type="match status" value="1"/>
</dbReference>
<dbReference type="EC" id="2.3.-.-" evidence="2"/>
<dbReference type="Gene3D" id="3.40.630.30">
    <property type="match status" value="1"/>
</dbReference>
<evidence type="ECO:0000259" key="1">
    <source>
        <dbReference type="PROSITE" id="PS51186"/>
    </source>
</evidence>
<name>A0ABW0EIG7_9PSEU</name>